<organism evidence="19 20">
    <name type="scientific">Drechmeria coniospora</name>
    <name type="common">Nematophagous fungus</name>
    <name type="synonym">Meria coniospora</name>
    <dbReference type="NCBI Taxonomy" id="98403"/>
    <lineage>
        <taxon>Eukaryota</taxon>
        <taxon>Fungi</taxon>
        <taxon>Dikarya</taxon>
        <taxon>Ascomycota</taxon>
        <taxon>Pezizomycotina</taxon>
        <taxon>Sordariomycetes</taxon>
        <taxon>Hypocreomycetidae</taxon>
        <taxon>Hypocreales</taxon>
        <taxon>Ophiocordycipitaceae</taxon>
        <taxon>Drechmeria</taxon>
    </lineage>
</organism>
<evidence type="ECO:0000256" key="1">
    <source>
        <dbReference type="ARBA" id="ARBA00001947"/>
    </source>
</evidence>
<evidence type="ECO:0000313" key="19">
    <source>
        <dbReference type="EMBL" id="KYK60875.1"/>
    </source>
</evidence>
<dbReference type="InterPro" id="IPR036990">
    <property type="entry name" value="M14A-like_propep"/>
</dbReference>
<keyword evidence="11" id="KW-0862">Zinc</keyword>
<dbReference type="InterPro" id="IPR003146">
    <property type="entry name" value="M14A_act_pep"/>
</dbReference>
<evidence type="ECO:0000259" key="18">
    <source>
        <dbReference type="PROSITE" id="PS52035"/>
    </source>
</evidence>
<comment type="caution">
    <text evidence="19">The sequence shown here is derived from an EMBL/GenBank/DDBJ whole genome shotgun (WGS) entry which is preliminary data.</text>
</comment>
<evidence type="ECO:0000256" key="16">
    <source>
        <dbReference type="PROSITE-ProRule" id="PRU01379"/>
    </source>
</evidence>
<evidence type="ECO:0000256" key="7">
    <source>
        <dbReference type="ARBA" id="ARBA00022670"/>
    </source>
</evidence>
<dbReference type="InterPro" id="IPR000834">
    <property type="entry name" value="Peptidase_M14"/>
</dbReference>
<dbReference type="PANTHER" id="PTHR11705:SF143">
    <property type="entry name" value="SLL0236 PROTEIN"/>
    <property type="match status" value="1"/>
</dbReference>
<dbReference type="Gene3D" id="3.40.630.10">
    <property type="entry name" value="Zn peptidases"/>
    <property type="match status" value="1"/>
</dbReference>
<name>A0A151GUU4_DRECN</name>
<evidence type="ECO:0000256" key="4">
    <source>
        <dbReference type="ARBA" id="ARBA00005988"/>
    </source>
</evidence>
<dbReference type="AlphaFoldDB" id="A0A151GUU4"/>
<dbReference type="CDD" id="cd03860">
    <property type="entry name" value="M14_CP_A-B_like"/>
    <property type="match status" value="1"/>
</dbReference>
<dbReference type="FunFam" id="3.40.630.10:FF:000165">
    <property type="entry name" value="Glucan 1,4-alpha-glucosidase, putative"/>
    <property type="match status" value="1"/>
</dbReference>
<dbReference type="InParanoid" id="A0A151GUU4"/>
<dbReference type="Gene3D" id="3.30.70.340">
    <property type="entry name" value="Metallocarboxypeptidase-like"/>
    <property type="match status" value="1"/>
</dbReference>
<evidence type="ECO:0000256" key="11">
    <source>
        <dbReference type="ARBA" id="ARBA00022833"/>
    </source>
</evidence>
<comment type="similarity">
    <text evidence="4 16">Belongs to the peptidase M14 family.</text>
</comment>
<feature type="domain" description="Peptidase M14" evidence="18">
    <location>
        <begin position="143"/>
        <end position="443"/>
    </location>
</feature>
<dbReference type="GeneID" id="63714656"/>
<keyword evidence="12" id="KW-0843">Virulence</keyword>
<evidence type="ECO:0000256" key="2">
    <source>
        <dbReference type="ARBA" id="ARBA00003091"/>
    </source>
</evidence>
<comment type="cofactor">
    <cofactor evidence="1">
        <name>Zn(2+)</name>
        <dbReference type="ChEBI" id="CHEBI:29105"/>
    </cofactor>
</comment>
<keyword evidence="9 17" id="KW-0732">Signal</keyword>
<keyword evidence="6 19" id="KW-0121">Carboxypeptidase</keyword>
<dbReference type="GO" id="GO:0008270">
    <property type="term" value="F:zinc ion binding"/>
    <property type="evidence" value="ECO:0007669"/>
    <property type="project" value="InterPro"/>
</dbReference>
<dbReference type="PRINTS" id="PR00765">
    <property type="entry name" value="CRBOXYPTASEA"/>
</dbReference>
<dbReference type="GO" id="GO:0006508">
    <property type="term" value="P:proteolysis"/>
    <property type="evidence" value="ECO:0007669"/>
    <property type="project" value="UniProtKB-KW"/>
</dbReference>
<proteinExistence type="inferred from homology"/>
<dbReference type="RefSeq" id="XP_040660227.1">
    <property type="nucleotide sequence ID" value="XM_040799344.1"/>
</dbReference>
<feature type="active site" description="Proton donor/acceptor" evidence="16">
    <location>
        <position position="409"/>
    </location>
</feature>
<dbReference type="STRING" id="98403.A0A151GUU4"/>
<evidence type="ECO:0000256" key="14">
    <source>
        <dbReference type="ARBA" id="ARBA00023145"/>
    </source>
</evidence>
<dbReference type="PROSITE" id="PS00132">
    <property type="entry name" value="CARBOXYPEPT_ZN_1"/>
    <property type="match status" value="1"/>
</dbReference>
<feature type="signal peptide" evidence="17">
    <location>
        <begin position="1"/>
        <end position="16"/>
    </location>
</feature>
<comment type="function">
    <text evidence="2">Extracellular metalloprotease that contributes to pathogenicity.</text>
</comment>
<keyword evidence="13" id="KW-0482">Metalloprotease</keyword>
<keyword evidence="15" id="KW-1015">Disulfide bond</keyword>
<dbReference type="GO" id="GO:0004181">
    <property type="term" value="F:metallocarboxypeptidase activity"/>
    <property type="evidence" value="ECO:0007669"/>
    <property type="project" value="InterPro"/>
</dbReference>
<dbReference type="GO" id="GO:0005576">
    <property type="term" value="C:extracellular region"/>
    <property type="evidence" value="ECO:0007669"/>
    <property type="project" value="UniProtKB-SubCell"/>
</dbReference>
<evidence type="ECO:0000256" key="5">
    <source>
        <dbReference type="ARBA" id="ARBA00022525"/>
    </source>
</evidence>
<keyword evidence="14" id="KW-0865">Zymogen</keyword>
<keyword evidence="7" id="KW-0645">Protease</keyword>
<evidence type="ECO:0000256" key="12">
    <source>
        <dbReference type="ARBA" id="ARBA00023026"/>
    </source>
</evidence>
<keyword evidence="10" id="KW-0378">Hydrolase</keyword>
<evidence type="ECO:0000256" key="15">
    <source>
        <dbReference type="ARBA" id="ARBA00023157"/>
    </source>
</evidence>
<feature type="chain" id="PRO_5007581010" evidence="17">
    <location>
        <begin position="17"/>
        <end position="444"/>
    </location>
</feature>
<sequence length="444" mass="48401">MKSIAVLSALLAGVSAVAVPGAPTTVSYEGYKVFRVQVGTKSQHVNDVIAKLGLSTWQPPSRKGAFADIEVPPSKLAAFRREMKGMDMVAMHEDLGSSIADEGAFQTYVGETPPPLVARRIASKVDADVASTEGSLNGTWFNSYHAYSDHLQFLRDLQASHASNSEIVTSGNSLQGNAITGIHFWGSSGKANKPAIVLHGNVHAREWITSMVVEFFANALLDGLKSGGEIQALVDKYDFYFFPIVNPDGFLYSQTSDRLWRKNRQKSSGSSCVGHDINRNWPYMWGKPGASSNPCAQDYRGMGQGDAPETKALSDFLLKVKKSQGLKLYIDYHSYSQLFMTPYGYTCDELPANNDELQSLASGAVEAIKSVHGLSFEYGPICTTIYRASGSSVDYVAEVVKADYSFTSELRDKGRYGFILPANQIVPAGEEALAGFKYLLENMK</sequence>
<protein>
    <submittedName>
        <fullName evidence="19">Carboxypeptidase</fullName>
    </submittedName>
</protein>
<accession>A0A151GUU4</accession>
<evidence type="ECO:0000256" key="6">
    <source>
        <dbReference type="ARBA" id="ARBA00022645"/>
    </source>
</evidence>
<dbReference type="SUPFAM" id="SSF53187">
    <property type="entry name" value="Zn-dependent exopeptidases"/>
    <property type="match status" value="1"/>
</dbReference>
<evidence type="ECO:0000256" key="9">
    <source>
        <dbReference type="ARBA" id="ARBA00022729"/>
    </source>
</evidence>
<dbReference type="PANTHER" id="PTHR11705">
    <property type="entry name" value="PROTEASE FAMILY M14 CARBOXYPEPTIDASE A,B"/>
    <property type="match status" value="1"/>
</dbReference>
<dbReference type="SUPFAM" id="SSF54897">
    <property type="entry name" value="Protease propeptides/inhibitors"/>
    <property type="match status" value="1"/>
</dbReference>
<dbReference type="Pfam" id="PF00246">
    <property type="entry name" value="Peptidase_M14"/>
    <property type="match status" value="1"/>
</dbReference>
<dbReference type="Proteomes" id="UP000076580">
    <property type="component" value="Chromosome 01"/>
</dbReference>
<evidence type="ECO:0000256" key="10">
    <source>
        <dbReference type="ARBA" id="ARBA00022801"/>
    </source>
</evidence>
<evidence type="ECO:0000313" key="20">
    <source>
        <dbReference type="Proteomes" id="UP000076580"/>
    </source>
</evidence>
<dbReference type="SMART" id="SM00631">
    <property type="entry name" value="Zn_pept"/>
    <property type="match status" value="1"/>
</dbReference>
<comment type="subcellular location">
    <subcellularLocation>
        <location evidence="3">Secreted</location>
    </subcellularLocation>
</comment>
<dbReference type="Pfam" id="PF02244">
    <property type="entry name" value="Propep_M14"/>
    <property type="match status" value="1"/>
</dbReference>
<dbReference type="InterPro" id="IPR057246">
    <property type="entry name" value="CARBOXYPEPT_ZN_1"/>
</dbReference>
<dbReference type="PROSITE" id="PS52035">
    <property type="entry name" value="PEPTIDASE_M14"/>
    <property type="match status" value="1"/>
</dbReference>
<evidence type="ECO:0000256" key="13">
    <source>
        <dbReference type="ARBA" id="ARBA00023049"/>
    </source>
</evidence>
<evidence type="ECO:0000256" key="8">
    <source>
        <dbReference type="ARBA" id="ARBA00022723"/>
    </source>
</evidence>
<reference evidence="19 20" key="1">
    <citation type="journal article" date="2016" name="Sci. Rep.">
        <title>Insights into Adaptations to a Near-Obligate Nematode Endoparasitic Lifestyle from the Finished Genome of Drechmeria coniospora.</title>
        <authorList>
            <person name="Zhang L."/>
            <person name="Zhou Z."/>
            <person name="Guo Q."/>
            <person name="Fokkens L."/>
            <person name="Miskei M."/>
            <person name="Pocsi I."/>
            <person name="Zhang W."/>
            <person name="Chen M."/>
            <person name="Wang L."/>
            <person name="Sun Y."/>
            <person name="Donzelli B.G."/>
            <person name="Gibson D.M."/>
            <person name="Nelson D.R."/>
            <person name="Luo J.G."/>
            <person name="Rep M."/>
            <person name="Liu H."/>
            <person name="Yang S."/>
            <person name="Wang J."/>
            <person name="Krasnoff S.B."/>
            <person name="Xu Y."/>
            <person name="Molnar I."/>
            <person name="Lin M."/>
        </authorList>
    </citation>
    <scope>NUCLEOTIDE SEQUENCE [LARGE SCALE GENOMIC DNA]</scope>
    <source>
        <strain evidence="19 20">ARSEF 6962</strain>
    </source>
</reference>
<keyword evidence="20" id="KW-1185">Reference proteome</keyword>
<evidence type="ECO:0000256" key="17">
    <source>
        <dbReference type="SAM" id="SignalP"/>
    </source>
</evidence>
<evidence type="ECO:0000256" key="3">
    <source>
        <dbReference type="ARBA" id="ARBA00004613"/>
    </source>
</evidence>
<keyword evidence="5" id="KW-0964">Secreted</keyword>
<keyword evidence="8" id="KW-0479">Metal-binding</keyword>
<dbReference type="EMBL" id="LAYC01000001">
    <property type="protein sequence ID" value="KYK60875.1"/>
    <property type="molecule type" value="Genomic_DNA"/>
</dbReference>
<gene>
    <name evidence="19" type="ORF">DCS_02013</name>
</gene>